<dbReference type="AlphaFoldDB" id="A0A410G9C6"/>
<evidence type="ECO:0000313" key="2">
    <source>
        <dbReference type="Proteomes" id="UP000283474"/>
    </source>
</evidence>
<evidence type="ECO:0000313" key="1">
    <source>
        <dbReference type="EMBL" id="QAA92815.1"/>
    </source>
</evidence>
<keyword evidence="2" id="KW-1185">Reference proteome</keyword>
<gene>
    <name evidence="1" type="ORF">CKA81_02365</name>
</gene>
<sequence>MAATGQWPIRRTHWTDLAGAVLGRPLPGQGTLILRTDGCWMITSHGQDRVLHLAHAWQAWAWLTLRLGDDPPVAASSVQVTIWKAAVPKAAWRQLCLAVARQLALPRRAHIKEAS</sequence>
<name>A0A410G9C6_9BURK</name>
<organism evidence="1 2">
    <name type="scientific">Pollutimonas thiosulfatoxidans</name>
    <dbReference type="NCBI Taxonomy" id="2028345"/>
    <lineage>
        <taxon>Bacteria</taxon>
        <taxon>Pseudomonadati</taxon>
        <taxon>Pseudomonadota</taxon>
        <taxon>Betaproteobacteria</taxon>
        <taxon>Burkholderiales</taxon>
        <taxon>Alcaligenaceae</taxon>
        <taxon>Pollutimonas</taxon>
    </lineage>
</organism>
<proteinExistence type="predicted"/>
<dbReference type="KEGG" id="pus:CKA81_02365"/>
<accession>A0A410G9C6</accession>
<dbReference type="EMBL" id="CP022987">
    <property type="protein sequence ID" value="QAA92815.1"/>
    <property type="molecule type" value="Genomic_DNA"/>
</dbReference>
<dbReference type="Proteomes" id="UP000283474">
    <property type="component" value="Chromosome"/>
</dbReference>
<reference evidence="1 2" key="1">
    <citation type="submission" date="2017-08" db="EMBL/GenBank/DDBJ databases">
        <authorList>
            <person name="Park S.-J."/>
            <person name="Kim H."/>
        </authorList>
    </citation>
    <scope>NUCLEOTIDE SEQUENCE [LARGE SCALE GENOMIC DNA]</scope>
    <source>
        <strain evidence="2">ye3</strain>
    </source>
</reference>
<protein>
    <submittedName>
        <fullName evidence="1">Uncharacterized protein</fullName>
    </submittedName>
</protein>
<dbReference type="RefSeq" id="WP_128353865.1">
    <property type="nucleotide sequence ID" value="NZ_CP022987.1"/>
</dbReference>